<evidence type="ECO:0000313" key="1">
    <source>
        <dbReference type="EMBL" id="BBI61236.1"/>
    </source>
</evidence>
<dbReference type="EMBL" id="AP019514">
    <property type="protein sequence ID" value="BBI61236.1"/>
    <property type="molecule type" value="Genomic_DNA"/>
</dbReference>
<dbReference type="Proteomes" id="UP000320231">
    <property type="component" value="Chromosome"/>
</dbReference>
<sequence length="48" mass="5486">MRDLLNAAPKLEHRTADLSDEEVMALLDREGTFPEGWFSRIPIVTTWG</sequence>
<name>A0A455U554_9GAMM</name>
<accession>A0A455U554</accession>
<gene>
    <name evidence="1" type="ORF">HSBAA_25420</name>
</gene>
<evidence type="ECO:0000313" key="2">
    <source>
        <dbReference type="Proteomes" id="UP000320231"/>
    </source>
</evidence>
<protein>
    <submittedName>
        <fullName evidence="1">Uncharacterized protein</fullName>
    </submittedName>
</protein>
<dbReference type="KEGG" id="hsr:HSBAA_25420"/>
<dbReference type="AlphaFoldDB" id="A0A455U554"/>
<organism evidence="1 2">
    <name type="scientific">Vreelandella sulfidaeris</name>
    <dbReference type="NCBI Taxonomy" id="115553"/>
    <lineage>
        <taxon>Bacteria</taxon>
        <taxon>Pseudomonadati</taxon>
        <taxon>Pseudomonadota</taxon>
        <taxon>Gammaproteobacteria</taxon>
        <taxon>Oceanospirillales</taxon>
        <taxon>Halomonadaceae</taxon>
        <taxon>Vreelandella</taxon>
    </lineage>
</organism>
<proteinExistence type="predicted"/>
<reference evidence="1 2" key="1">
    <citation type="journal article" date="2019" name="Microbiol. Resour. Announc.">
        <title>Complete Genome Sequence of Halomonas sulfidaeris Strain Esulfide1 Isolated from a Metal Sulfide Rock at a Depth of 2,200 Meters, Obtained Using Nanopore Sequencing.</title>
        <authorList>
            <person name="Saito M."/>
            <person name="Nishigata A."/>
            <person name="Galipon J."/>
            <person name="Arakawa K."/>
        </authorList>
    </citation>
    <scope>NUCLEOTIDE SEQUENCE [LARGE SCALE GENOMIC DNA]</scope>
    <source>
        <strain evidence="1 2">ATCC BAA-803</strain>
    </source>
</reference>